<dbReference type="Gene3D" id="2.10.70.10">
    <property type="entry name" value="Complement Module, domain 1"/>
    <property type="match status" value="6"/>
</dbReference>
<dbReference type="Proteomes" id="UP000526602">
    <property type="component" value="Unassembled WGS sequence"/>
</dbReference>
<keyword evidence="5" id="KW-0325">Glycoprotein</keyword>
<feature type="non-terminal residue" evidence="9">
    <location>
        <position position="1"/>
    </location>
</feature>
<organism evidence="9 10">
    <name type="scientific">Orthonyx spaldingii</name>
    <name type="common">Chowchilla</name>
    <dbReference type="NCBI Taxonomy" id="38397"/>
    <lineage>
        <taxon>Eukaryota</taxon>
        <taxon>Metazoa</taxon>
        <taxon>Chordata</taxon>
        <taxon>Craniata</taxon>
        <taxon>Vertebrata</taxon>
        <taxon>Euteleostomi</taxon>
        <taxon>Archelosauria</taxon>
        <taxon>Archosauria</taxon>
        <taxon>Dinosauria</taxon>
        <taxon>Saurischia</taxon>
        <taxon>Theropoda</taxon>
        <taxon>Coelurosauria</taxon>
        <taxon>Aves</taxon>
        <taxon>Neognathae</taxon>
        <taxon>Neoaves</taxon>
        <taxon>Telluraves</taxon>
        <taxon>Australaves</taxon>
        <taxon>Passeriformes</taxon>
        <taxon>Corvoidea</taxon>
        <taxon>Orthonychidae</taxon>
        <taxon>Orthonyx</taxon>
    </lineage>
</organism>
<feature type="disulfide bond" evidence="6">
    <location>
        <begin position="348"/>
        <end position="375"/>
    </location>
</feature>
<proteinExistence type="predicted"/>
<dbReference type="PANTHER" id="PTHR46393">
    <property type="entry name" value="SUSHI DOMAIN-CONTAINING PROTEIN"/>
    <property type="match status" value="1"/>
</dbReference>
<dbReference type="SMART" id="SM00032">
    <property type="entry name" value="CCP"/>
    <property type="match status" value="6"/>
</dbReference>
<dbReference type="FunFam" id="2.10.70.10:FF:000055">
    <property type="entry name" value="Complement decay-accelerating factor, GPI-anchored"/>
    <property type="match status" value="1"/>
</dbReference>
<evidence type="ECO:0000259" key="8">
    <source>
        <dbReference type="PROSITE" id="PS50923"/>
    </source>
</evidence>
<evidence type="ECO:0000256" key="7">
    <source>
        <dbReference type="SAM" id="Phobius"/>
    </source>
</evidence>
<evidence type="ECO:0000256" key="2">
    <source>
        <dbReference type="ARBA" id="ARBA00022729"/>
    </source>
</evidence>
<evidence type="ECO:0000256" key="5">
    <source>
        <dbReference type="ARBA" id="ARBA00023180"/>
    </source>
</evidence>
<name>A0A7K8GJN3_ORTSP</name>
<feature type="non-terminal residue" evidence="9">
    <location>
        <position position="425"/>
    </location>
</feature>
<evidence type="ECO:0000256" key="4">
    <source>
        <dbReference type="ARBA" id="ARBA00023157"/>
    </source>
</evidence>
<evidence type="ECO:0000256" key="6">
    <source>
        <dbReference type="PROSITE-ProRule" id="PRU00302"/>
    </source>
</evidence>
<sequence length="425" mass="46505">GECPAPERLQYAELNESSRIMQSFPVGSRVSFVCRPGYQRISGMSLTRTCGTDLQWSPTDAFCAVRSCKHPGDLENGHINGMDLTFGSKLTFSCKEGYRLQGKDEITCVIKNKGVDWSGALPYCEIIPCEPPPKIANGDYTESANYVYQITVTYRCQDPFSLIGSDTIYCTSDAHSNGVWSEPPPECRVVKCENPIVENGKKISGFGRPYSYKDSVTFECNPGYFLVGANVIICEENNSWVPPEPTCEKSKTFYVCPAPKIQNGVLIPVKAVYGVGESVQIRCNAGCSFPGGSAEVTVTCQEQSSWGALPHCTCVPEGSGSTPVINYGRITTGEKPSYSVGDFITIECYTGYTLHGEPRIQYIGNNQWEPAVPSCQLSGYVIAIISVVVVVVVLLAAFWIYKKFFSQNGKRDSTPSSAEYKICKA</sequence>
<keyword evidence="10" id="KW-1185">Reference proteome</keyword>
<feature type="disulfide bond" evidence="6">
    <location>
        <begin position="220"/>
        <end position="247"/>
    </location>
</feature>
<keyword evidence="2" id="KW-0732">Signal</keyword>
<evidence type="ECO:0000256" key="3">
    <source>
        <dbReference type="ARBA" id="ARBA00022737"/>
    </source>
</evidence>
<dbReference type="InterPro" id="IPR035976">
    <property type="entry name" value="Sushi/SCR/CCP_sf"/>
</dbReference>
<dbReference type="FunFam" id="2.10.70.10:FF:000014">
    <property type="entry name" value="Membrane cofactor protein"/>
    <property type="match status" value="1"/>
</dbReference>
<feature type="domain" description="Sushi" evidence="8">
    <location>
        <begin position="1"/>
        <end position="65"/>
    </location>
</feature>
<evidence type="ECO:0000313" key="10">
    <source>
        <dbReference type="Proteomes" id="UP000526602"/>
    </source>
</evidence>
<protein>
    <submittedName>
        <fullName evidence="9">C4BPA protein</fullName>
    </submittedName>
</protein>
<dbReference type="PANTHER" id="PTHR46393:SF7">
    <property type="entry name" value="COMPLEMENT C2"/>
    <property type="match status" value="1"/>
</dbReference>
<comment type="caution">
    <text evidence="6">Lacks conserved residue(s) required for the propagation of feature annotation.</text>
</comment>
<dbReference type="AlphaFoldDB" id="A0A7K8GJN3"/>
<dbReference type="Pfam" id="PF00084">
    <property type="entry name" value="Sushi"/>
    <property type="match status" value="6"/>
</dbReference>
<keyword evidence="3" id="KW-0677">Repeat</keyword>
<evidence type="ECO:0000313" key="9">
    <source>
        <dbReference type="EMBL" id="NXC03680.1"/>
    </source>
</evidence>
<evidence type="ECO:0000256" key="1">
    <source>
        <dbReference type="ARBA" id="ARBA00022659"/>
    </source>
</evidence>
<feature type="transmembrane region" description="Helical" evidence="7">
    <location>
        <begin position="377"/>
        <end position="401"/>
    </location>
</feature>
<keyword evidence="7" id="KW-0812">Transmembrane</keyword>
<reference evidence="9 10" key="1">
    <citation type="submission" date="2019-09" db="EMBL/GenBank/DDBJ databases">
        <title>Bird 10,000 Genomes (B10K) Project - Family phase.</title>
        <authorList>
            <person name="Zhang G."/>
        </authorList>
    </citation>
    <scope>NUCLEOTIDE SEQUENCE [LARGE SCALE GENOMIC DNA]</scope>
    <source>
        <strain evidence="9">B10K-DU-029-32</strain>
        <tissue evidence="9">Liver or heart</tissue>
    </source>
</reference>
<feature type="domain" description="Sushi" evidence="8">
    <location>
        <begin position="190"/>
        <end position="249"/>
    </location>
</feature>
<accession>A0A7K8GJN3</accession>
<feature type="domain" description="Sushi" evidence="8">
    <location>
        <begin position="127"/>
        <end position="189"/>
    </location>
</feature>
<dbReference type="CDD" id="cd00033">
    <property type="entry name" value="CCP"/>
    <property type="match status" value="6"/>
</dbReference>
<feature type="domain" description="Sushi" evidence="8">
    <location>
        <begin position="66"/>
        <end position="126"/>
    </location>
</feature>
<keyword evidence="1 6" id="KW-0768">Sushi</keyword>
<dbReference type="EMBL" id="VZTJ01002885">
    <property type="protein sequence ID" value="NXC03680.1"/>
    <property type="molecule type" value="Genomic_DNA"/>
</dbReference>
<dbReference type="SUPFAM" id="SSF57535">
    <property type="entry name" value="Complement control module/SCR domain"/>
    <property type="match status" value="6"/>
</dbReference>
<keyword evidence="4 6" id="KW-1015">Disulfide bond</keyword>
<dbReference type="PROSITE" id="PS50923">
    <property type="entry name" value="SUSHI"/>
    <property type="match status" value="5"/>
</dbReference>
<gene>
    <name evidence="9" type="primary">C4bpa_1</name>
    <name evidence="9" type="ORF">ORTSPA_R13830</name>
</gene>
<feature type="domain" description="Sushi" evidence="8">
    <location>
        <begin position="310"/>
        <end position="377"/>
    </location>
</feature>
<dbReference type="InterPro" id="IPR000436">
    <property type="entry name" value="Sushi_SCR_CCP_dom"/>
</dbReference>
<comment type="caution">
    <text evidence="9">The sequence shown here is derived from an EMBL/GenBank/DDBJ whole genome shotgun (WGS) entry which is preliminary data.</text>
</comment>
<keyword evidence="7" id="KW-0472">Membrane</keyword>
<keyword evidence="7" id="KW-1133">Transmembrane helix</keyword>